<keyword evidence="1 5" id="KW-0378">Hydrolase</keyword>
<protein>
    <submittedName>
        <fullName evidence="5">Alpha/beta hydrolase</fullName>
    </submittedName>
</protein>
<keyword evidence="3" id="KW-0732">Signal</keyword>
<evidence type="ECO:0000313" key="5">
    <source>
        <dbReference type="EMBL" id="RRR67483.1"/>
    </source>
</evidence>
<evidence type="ECO:0000259" key="4">
    <source>
        <dbReference type="Pfam" id="PF20434"/>
    </source>
</evidence>
<feature type="chain" id="PRO_5019168051" evidence="3">
    <location>
        <begin position="25"/>
        <end position="392"/>
    </location>
</feature>
<comment type="caution">
    <text evidence="5">The sequence shown here is derived from an EMBL/GenBank/DDBJ whole genome shotgun (WGS) entry which is preliminary data.</text>
</comment>
<evidence type="ECO:0000256" key="1">
    <source>
        <dbReference type="ARBA" id="ARBA00022801"/>
    </source>
</evidence>
<feature type="signal peptide" evidence="3">
    <location>
        <begin position="1"/>
        <end position="24"/>
    </location>
</feature>
<dbReference type="Gene3D" id="3.40.50.1820">
    <property type="entry name" value="alpha/beta hydrolase"/>
    <property type="match status" value="1"/>
</dbReference>
<dbReference type="PANTHER" id="PTHR48081:SF13">
    <property type="entry name" value="ALPHA_BETA HYDROLASE"/>
    <property type="match status" value="1"/>
</dbReference>
<sequence length="392" mass="38616">MSIPQTLAAVVLALLLTACGSAPGATQAPTVPPAPAAPTQAVAPDAATAAPVAPTQAVAPDAATVAPAAPTQAVAPDAATVAPAAPPAGMPAGGPPPGGGPGGPGGFGAGTSFTATAAFADVAYAAASETQKLDIYLPAGDGPFPVVVNYHAGGFKFGDKGMIPGALGQALLDAGYAVVGVNYRLSGEAPFPAAVLDARAAVRFLRANAATYQLDPERIAAFGQSAGGNIAAMVGTTAESTSFDDASLGNAEVSSAVQAVVNWFGPTDFGQMDAQAAAQGCAASDQTHSEATSFESAYLGAPVATAPELVAQANPITYIDGSEPPFLIQKGDQDCTVAVESTAMLADALQAAGLTVEYDLLVGVGHGDTGSTPVFEGEQNIQRVLTFLSTHL</sequence>
<evidence type="ECO:0000256" key="3">
    <source>
        <dbReference type="SAM" id="SignalP"/>
    </source>
</evidence>
<dbReference type="EMBL" id="RSAS01000783">
    <property type="protein sequence ID" value="RRR67483.1"/>
    <property type="molecule type" value="Genomic_DNA"/>
</dbReference>
<gene>
    <name evidence="5" type="ORF">EI684_18850</name>
</gene>
<organism evidence="5 6">
    <name type="scientific">Candidatus Viridilinea halotolerans</name>
    <dbReference type="NCBI Taxonomy" id="2491704"/>
    <lineage>
        <taxon>Bacteria</taxon>
        <taxon>Bacillati</taxon>
        <taxon>Chloroflexota</taxon>
        <taxon>Chloroflexia</taxon>
        <taxon>Chloroflexales</taxon>
        <taxon>Chloroflexineae</taxon>
        <taxon>Oscillochloridaceae</taxon>
        <taxon>Candidatus Viridilinea</taxon>
    </lineage>
</organism>
<feature type="compositionally biased region" description="Low complexity" evidence="2">
    <location>
        <begin position="37"/>
        <end position="48"/>
    </location>
</feature>
<proteinExistence type="predicted"/>
<reference evidence="5 6" key="1">
    <citation type="submission" date="2018-12" db="EMBL/GenBank/DDBJ databases">
        <title>Genome Sequence of Candidatus Viridilinea halotolerans isolated from saline sulfide-rich spring.</title>
        <authorList>
            <person name="Grouzdev D.S."/>
            <person name="Burganskaya E.I."/>
            <person name="Krutkina M.S."/>
            <person name="Sukhacheva M.V."/>
            <person name="Gorlenko V.M."/>
        </authorList>
    </citation>
    <scope>NUCLEOTIDE SEQUENCE [LARGE SCALE GENOMIC DNA]</scope>
    <source>
        <strain evidence="5">Chok-6</strain>
    </source>
</reference>
<dbReference type="AlphaFoldDB" id="A0A426TT50"/>
<dbReference type="SUPFAM" id="SSF53474">
    <property type="entry name" value="alpha/beta-Hydrolases"/>
    <property type="match status" value="1"/>
</dbReference>
<name>A0A426TT50_9CHLR</name>
<feature type="compositionally biased region" description="Pro residues" evidence="2">
    <location>
        <begin position="84"/>
        <end position="99"/>
    </location>
</feature>
<evidence type="ECO:0000313" key="6">
    <source>
        <dbReference type="Proteomes" id="UP000280307"/>
    </source>
</evidence>
<dbReference type="Pfam" id="PF20434">
    <property type="entry name" value="BD-FAE"/>
    <property type="match status" value="1"/>
</dbReference>
<feature type="region of interest" description="Disordered" evidence="2">
    <location>
        <begin position="24"/>
        <end position="48"/>
    </location>
</feature>
<dbReference type="InterPro" id="IPR029058">
    <property type="entry name" value="AB_hydrolase_fold"/>
</dbReference>
<dbReference type="GO" id="GO:0016787">
    <property type="term" value="F:hydrolase activity"/>
    <property type="evidence" value="ECO:0007669"/>
    <property type="project" value="UniProtKB-KW"/>
</dbReference>
<dbReference type="Proteomes" id="UP000280307">
    <property type="component" value="Unassembled WGS sequence"/>
</dbReference>
<accession>A0A426TT50</accession>
<feature type="domain" description="BD-FAE-like" evidence="4">
    <location>
        <begin position="133"/>
        <end position="349"/>
    </location>
</feature>
<evidence type="ECO:0000256" key="2">
    <source>
        <dbReference type="SAM" id="MobiDB-lite"/>
    </source>
</evidence>
<dbReference type="InterPro" id="IPR049492">
    <property type="entry name" value="BD-FAE-like_dom"/>
</dbReference>
<dbReference type="InterPro" id="IPR050300">
    <property type="entry name" value="GDXG_lipolytic_enzyme"/>
</dbReference>
<feature type="region of interest" description="Disordered" evidence="2">
    <location>
        <begin position="77"/>
        <end position="107"/>
    </location>
</feature>
<dbReference type="PANTHER" id="PTHR48081">
    <property type="entry name" value="AB HYDROLASE SUPERFAMILY PROTEIN C4A8.06C"/>
    <property type="match status" value="1"/>
</dbReference>